<protein>
    <recommendedName>
        <fullName evidence="6">Small ribosomal subunit protein mS33</fullName>
    </recommendedName>
</protein>
<evidence type="ECO:0000256" key="2">
    <source>
        <dbReference type="ARBA" id="ARBA00008970"/>
    </source>
</evidence>
<keyword evidence="3" id="KW-0689">Ribosomal protein</keyword>
<evidence type="ECO:0000256" key="4">
    <source>
        <dbReference type="ARBA" id="ARBA00023128"/>
    </source>
</evidence>
<evidence type="ECO:0000256" key="5">
    <source>
        <dbReference type="ARBA" id="ARBA00023274"/>
    </source>
</evidence>
<evidence type="ECO:0000256" key="6">
    <source>
        <dbReference type="ARBA" id="ARBA00035132"/>
    </source>
</evidence>
<keyword evidence="4" id="KW-0496">Mitochondrion</keyword>
<keyword evidence="5" id="KW-0687">Ribonucleoprotein</keyword>
<comment type="similarity">
    <text evidence="2">Belongs to the mitochondrion-specific ribosomal protein mS33 family.</text>
</comment>
<gene>
    <name evidence="7" type="ORF">CLODIP_2_CD02250</name>
</gene>
<evidence type="ECO:0000313" key="7">
    <source>
        <dbReference type="EMBL" id="CAB3363575.1"/>
    </source>
</evidence>
<reference evidence="7 8" key="1">
    <citation type="submission" date="2020-04" db="EMBL/GenBank/DDBJ databases">
        <authorList>
            <person name="Alioto T."/>
            <person name="Alioto T."/>
            <person name="Gomez Garrido J."/>
        </authorList>
    </citation>
    <scope>NUCLEOTIDE SEQUENCE [LARGE SCALE GENOMIC DNA]</scope>
</reference>
<dbReference type="Proteomes" id="UP000494165">
    <property type="component" value="Unassembled WGS sequence"/>
</dbReference>
<comment type="caution">
    <text evidence="7">The sequence shown here is derived from an EMBL/GenBank/DDBJ whole genome shotgun (WGS) entry which is preliminary data.</text>
</comment>
<proteinExistence type="inferred from homology"/>
<dbReference type="InterPro" id="IPR013219">
    <property type="entry name" value="Ribosomal_mS33"/>
</dbReference>
<evidence type="ECO:0000313" key="8">
    <source>
        <dbReference type="Proteomes" id="UP000494165"/>
    </source>
</evidence>
<dbReference type="GO" id="GO:0005739">
    <property type="term" value="C:mitochondrion"/>
    <property type="evidence" value="ECO:0007669"/>
    <property type="project" value="UniProtKB-SubCell"/>
</dbReference>
<organism evidence="7 8">
    <name type="scientific">Cloeon dipterum</name>
    <dbReference type="NCBI Taxonomy" id="197152"/>
    <lineage>
        <taxon>Eukaryota</taxon>
        <taxon>Metazoa</taxon>
        <taxon>Ecdysozoa</taxon>
        <taxon>Arthropoda</taxon>
        <taxon>Hexapoda</taxon>
        <taxon>Insecta</taxon>
        <taxon>Pterygota</taxon>
        <taxon>Palaeoptera</taxon>
        <taxon>Ephemeroptera</taxon>
        <taxon>Pisciforma</taxon>
        <taxon>Baetidae</taxon>
        <taxon>Cloeon</taxon>
    </lineage>
</organism>
<accession>A0A8S1C638</accession>
<sequence>MSNINKYLALTNVATNYAKRMNRLSNRIFNEPVRQMAPRDWKVISLLSELPRQKDPEYTQYYPRHVETWKFMMQLRNYGLFRDEHQDFKEEMVRLRILRGKTKPKPGEGKRSKKK</sequence>
<keyword evidence="8" id="KW-1185">Reference proteome</keyword>
<comment type="subcellular location">
    <subcellularLocation>
        <location evidence="1">Mitochondrion</location>
    </subcellularLocation>
</comment>
<evidence type="ECO:0000256" key="3">
    <source>
        <dbReference type="ARBA" id="ARBA00022980"/>
    </source>
</evidence>
<dbReference type="GO" id="GO:1990904">
    <property type="term" value="C:ribonucleoprotein complex"/>
    <property type="evidence" value="ECO:0007669"/>
    <property type="project" value="UniProtKB-KW"/>
</dbReference>
<dbReference type="GO" id="GO:0005840">
    <property type="term" value="C:ribosome"/>
    <property type="evidence" value="ECO:0007669"/>
    <property type="project" value="UniProtKB-KW"/>
</dbReference>
<dbReference type="Pfam" id="PF08293">
    <property type="entry name" value="MRP-S33"/>
    <property type="match status" value="1"/>
</dbReference>
<dbReference type="PANTHER" id="PTHR13362">
    <property type="entry name" value="MITOCHONDRIAL RIBOSOMAL PROTEIN S33"/>
    <property type="match status" value="1"/>
</dbReference>
<dbReference type="AlphaFoldDB" id="A0A8S1C638"/>
<dbReference type="PANTHER" id="PTHR13362:SF2">
    <property type="entry name" value="SMALL RIBOSOMAL SUBUNIT PROTEIN MS33"/>
    <property type="match status" value="1"/>
</dbReference>
<evidence type="ECO:0000256" key="1">
    <source>
        <dbReference type="ARBA" id="ARBA00004173"/>
    </source>
</evidence>
<dbReference type="EMBL" id="CADEPI010000012">
    <property type="protein sequence ID" value="CAB3363575.1"/>
    <property type="molecule type" value="Genomic_DNA"/>
</dbReference>
<dbReference type="OrthoDB" id="5980584at2759"/>
<name>A0A8S1C638_9INSE</name>